<reference evidence="2" key="1">
    <citation type="submission" date="2018-05" db="EMBL/GenBank/DDBJ databases">
        <authorList>
            <person name="Lanie J.A."/>
            <person name="Ng W.-L."/>
            <person name="Kazmierczak K.M."/>
            <person name="Andrzejewski T.M."/>
            <person name="Davidsen T.M."/>
            <person name="Wayne K.J."/>
            <person name="Tettelin H."/>
            <person name="Glass J.I."/>
            <person name="Rusch D."/>
            <person name="Podicherti R."/>
            <person name="Tsui H.-C.T."/>
            <person name="Winkler M.E."/>
        </authorList>
    </citation>
    <scope>NUCLEOTIDE SEQUENCE</scope>
</reference>
<evidence type="ECO:0000313" key="2">
    <source>
        <dbReference type="EMBL" id="SVD35258.1"/>
    </source>
</evidence>
<name>A0A382UNH9_9ZZZZ</name>
<proteinExistence type="predicted"/>
<dbReference type="Pfam" id="PF13709">
    <property type="entry name" value="DUF4159"/>
    <property type="match status" value="1"/>
</dbReference>
<feature type="domain" description="DUF4159" evidence="1">
    <location>
        <begin position="2"/>
        <end position="120"/>
    </location>
</feature>
<sequence>MNEETTARFDTDPLFIQTLEDEQLPKHPILYLNCDEQPSLDYSDAEKQALREYLERGGFLYLDAGVKASFLGADLGHSYAAWEERPEVKELFAGIFPEKVFVPLPRDHELFRCFYKGLPDNKDLKIRASQKKL</sequence>
<protein>
    <recommendedName>
        <fullName evidence="1">DUF4159 domain-containing protein</fullName>
    </recommendedName>
</protein>
<dbReference type="EMBL" id="UINC01145245">
    <property type="protein sequence ID" value="SVD35258.1"/>
    <property type="molecule type" value="Genomic_DNA"/>
</dbReference>
<dbReference type="AlphaFoldDB" id="A0A382UNH9"/>
<dbReference type="Gene3D" id="3.40.50.12140">
    <property type="entry name" value="Domain of unknown function DUF4159"/>
    <property type="match status" value="1"/>
</dbReference>
<gene>
    <name evidence="2" type="ORF">METZ01_LOCUS388112</name>
</gene>
<evidence type="ECO:0000259" key="1">
    <source>
        <dbReference type="Pfam" id="PF13709"/>
    </source>
</evidence>
<accession>A0A382UNH9</accession>
<dbReference type="InterPro" id="IPR025297">
    <property type="entry name" value="DUF4159"/>
</dbReference>
<organism evidence="2">
    <name type="scientific">marine metagenome</name>
    <dbReference type="NCBI Taxonomy" id="408172"/>
    <lineage>
        <taxon>unclassified sequences</taxon>
        <taxon>metagenomes</taxon>
        <taxon>ecological metagenomes</taxon>
    </lineage>
</organism>
<feature type="non-terminal residue" evidence="2">
    <location>
        <position position="133"/>
    </location>
</feature>